<feature type="domain" description="HTH myb-type" evidence="5">
    <location>
        <begin position="33"/>
        <end position="93"/>
    </location>
</feature>
<evidence type="ECO:0000256" key="2">
    <source>
        <dbReference type="ARBA" id="ARBA00023015"/>
    </source>
</evidence>
<dbReference type="SUPFAM" id="SSF46689">
    <property type="entry name" value="Homeodomain-like"/>
    <property type="match status" value="1"/>
</dbReference>
<reference evidence="6 7" key="1">
    <citation type="submission" date="2020-04" db="EMBL/GenBank/DDBJ databases">
        <title>Plant Genome Project.</title>
        <authorList>
            <person name="Zhang R.-G."/>
        </authorList>
    </citation>
    <scope>NUCLEOTIDE SEQUENCE [LARGE SCALE GENOMIC DNA]</scope>
    <source>
        <strain evidence="6">YNK0</strain>
        <tissue evidence="6">Leaf</tissue>
    </source>
</reference>
<dbReference type="EMBL" id="JABCRI010000007">
    <property type="protein sequence ID" value="KAF8402642.1"/>
    <property type="molecule type" value="Genomic_DNA"/>
</dbReference>
<evidence type="ECO:0000259" key="5">
    <source>
        <dbReference type="PROSITE" id="PS51294"/>
    </source>
</evidence>
<dbReference type="GO" id="GO:0003677">
    <property type="term" value="F:DNA binding"/>
    <property type="evidence" value="ECO:0007669"/>
    <property type="project" value="InterPro"/>
</dbReference>
<dbReference type="GO" id="GO:0003700">
    <property type="term" value="F:DNA-binding transcription factor activity"/>
    <property type="evidence" value="ECO:0007669"/>
    <property type="project" value="InterPro"/>
</dbReference>
<sequence>MLWTQLLSLFRQVTDQAGLGSLDCNMGSDHSDSSGKQRLRWTQELRDRFEEAVNQLGGADRATPKGILKAMALPELTIYHVKSHLQKYRISKFIPESFDKDRLERRKVSEMLPNFGTTSGAQINEALQMQMEVQSRLRDQLEVQTHLKLRIEAQGRYLERIAEEHRNLGTVIRPHKSSSPMSLPSLCEESELNAREYRSDSEVDITDRLSHQMLDQDKDRIGNLILQSNKLPDNPKGVPPLFALPSAMSEDFRAHKRLRVDGKIFPPRFEFDLHNSESNQQKMLLPEEGQTSSSSHEIAFPWHLTAGESPTMSGFL</sequence>
<dbReference type="InterPro" id="IPR017930">
    <property type="entry name" value="Myb_dom"/>
</dbReference>
<dbReference type="InterPro" id="IPR025756">
    <property type="entry name" value="Myb_CC_LHEQLE"/>
</dbReference>
<evidence type="ECO:0000313" key="7">
    <source>
        <dbReference type="Proteomes" id="UP000655225"/>
    </source>
</evidence>
<evidence type="ECO:0000256" key="3">
    <source>
        <dbReference type="ARBA" id="ARBA00023163"/>
    </source>
</evidence>
<dbReference type="InterPro" id="IPR001005">
    <property type="entry name" value="SANT/Myb"/>
</dbReference>
<accession>A0A834ZA37</accession>
<keyword evidence="4" id="KW-0539">Nucleus</keyword>
<comment type="subcellular location">
    <subcellularLocation>
        <location evidence="1">Nucleus</location>
    </subcellularLocation>
</comment>
<comment type="caution">
    <text evidence="6">The sequence shown here is derived from an EMBL/GenBank/DDBJ whole genome shotgun (WGS) entry which is preliminary data.</text>
</comment>
<dbReference type="InterPro" id="IPR006447">
    <property type="entry name" value="Myb_dom_plants"/>
</dbReference>
<dbReference type="PROSITE" id="PS51294">
    <property type="entry name" value="HTH_MYB"/>
    <property type="match status" value="1"/>
</dbReference>
<keyword evidence="7" id="KW-1185">Reference proteome</keyword>
<dbReference type="Gene3D" id="1.10.10.60">
    <property type="entry name" value="Homeodomain-like"/>
    <property type="match status" value="1"/>
</dbReference>
<gene>
    <name evidence="6" type="ORF">HHK36_010731</name>
</gene>
<name>A0A834ZA37_TETSI</name>
<protein>
    <recommendedName>
        <fullName evidence="5">HTH myb-type domain-containing protein</fullName>
    </recommendedName>
</protein>
<keyword evidence="2" id="KW-0805">Transcription regulation</keyword>
<dbReference type="GO" id="GO:0005634">
    <property type="term" value="C:nucleus"/>
    <property type="evidence" value="ECO:0007669"/>
    <property type="project" value="UniProtKB-SubCell"/>
</dbReference>
<dbReference type="Pfam" id="PF14379">
    <property type="entry name" value="Myb_CC_LHEQLE"/>
    <property type="match status" value="1"/>
</dbReference>
<dbReference type="AlphaFoldDB" id="A0A834ZA37"/>
<dbReference type="Proteomes" id="UP000655225">
    <property type="component" value="Unassembled WGS sequence"/>
</dbReference>
<dbReference type="PANTHER" id="PTHR31499:SF79">
    <property type="entry name" value="HTH MYB-TYPE DOMAIN-CONTAINING PROTEIN"/>
    <property type="match status" value="1"/>
</dbReference>
<proteinExistence type="predicted"/>
<keyword evidence="3" id="KW-0804">Transcription</keyword>
<dbReference type="InterPro" id="IPR009057">
    <property type="entry name" value="Homeodomain-like_sf"/>
</dbReference>
<evidence type="ECO:0000313" key="6">
    <source>
        <dbReference type="EMBL" id="KAF8402642.1"/>
    </source>
</evidence>
<dbReference type="OrthoDB" id="551907at2759"/>
<evidence type="ECO:0000256" key="1">
    <source>
        <dbReference type="ARBA" id="ARBA00004123"/>
    </source>
</evidence>
<dbReference type="NCBIfam" id="TIGR01557">
    <property type="entry name" value="myb_SHAQKYF"/>
    <property type="match status" value="1"/>
</dbReference>
<dbReference type="InterPro" id="IPR046955">
    <property type="entry name" value="PHR1-like"/>
</dbReference>
<evidence type="ECO:0000256" key="4">
    <source>
        <dbReference type="ARBA" id="ARBA00023242"/>
    </source>
</evidence>
<organism evidence="6 7">
    <name type="scientific">Tetracentron sinense</name>
    <name type="common">Spur-leaf</name>
    <dbReference type="NCBI Taxonomy" id="13715"/>
    <lineage>
        <taxon>Eukaryota</taxon>
        <taxon>Viridiplantae</taxon>
        <taxon>Streptophyta</taxon>
        <taxon>Embryophyta</taxon>
        <taxon>Tracheophyta</taxon>
        <taxon>Spermatophyta</taxon>
        <taxon>Magnoliopsida</taxon>
        <taxon>Trochodendrales</taxon>
        <taxon>Trochodendraceae</taxon>
        <taxon>Tetracentron</taxon>
    </lineage>
</organism>
<dbReference type="Pfam" id="PF00249">
    <property type="entry name" value="Myb_DNA-binding"/>
    <property type="match status" value="1"/>
</dbReference>
<dbReference type="PANTHER" id="PTHR31499">
    <property type="entry name" value="MYB FAMILY TRANSCRIPTION FACTOR PHL11"/>
    <property type="match status" value="1"/>
</dbReference>
<dbReference type="FunFam" id="1.10.10.60:FF:000007">
    <property type="entry name" value="Two-component response regulator"/>
    <property type="match status" value="1"/>
</dbReference>